<keyword evidence="4" id="KW-1185">Reference proteome</keyword>
<sequence>MEKTVYIRMRHKAQVQPHDHVLLKDIAQVITDDSIINDLKNLPIYKVSKQDQNFIVLDVMKVISLVHEVYRDIEIQTIGASQTIIEVITKKRGVSIPFFLLIWLLLFFGAALAIMNFHEDVSMLSVHQRIYTIITGKVEKYPLIFQIPYSLGLGLGMIIFFNHVFRKRINEEPSPLEVEMFNYQQDLDHYVSMNENKESIKRLHDR</sequence>
<dbReference type="Pfam" id="PF12164">
    <property type="entry name" value="SporV_AA"/>
    <property type="match status" value="1"/>
</dbReference>
<dbReference type="Gene3D" id="2.60.480.10">
    <property type="entry name" value="eubacterium ventriosum atcc domain"/>
    <property type="match status" value="1"/>
</dbReference>
<feature type="domain" description="Stage V sporulation protein AA" evidence="2">
    <location>
        <begin position="2"/>
        <end position="90"/>
    </location>
</feature>
<organism evidence="3 4">
    <name type="scientific">Cytobacillus spartinae</name>
    <dbReference type="NCBI Taxonomy" id="3299023"/>
    <lineage>
        <taxon>Bacteria</taxon>
        <taxon>Bacillati</taxon>
        <taxon>Bacillota</taxon>
        <taxon>Bacilli</taxon>
        <taxon>Bacillales</taxon>
        <taxon>Bacillaceae</taxon>
        <taxon>Cytobacillus</taxon>
    </lineage>
</organism>
<dbReference type="InterPro" id="IPR038548">
    <property type="entry name" value="SporV_AA_N_sf"/>
</dbReference>
<evidence type="ECO:0000313" key="4">
    <source>
        <dbReference type="Proteomes" id="UP001601059"/>
    </source>
</evidence>
<gene>
    <name evidence="3" type="ORF">ACFYKX_18575</name>
</gene>
<dbReference type="Proteomes" id="UP001601059">
    <property type="component" value="Unassembled WGS sequence"/>
</dbReference>
<reference evidence="3 4" key="1">
    <citation type="submission" date="2024-08" db="EMBL/GenBank/DDBJ databases">
        <title>Two novel Cytobacillus novel species.</title>
        <authorList>
            <person name="Liu G."/>
        </authorList>
    </citation>
    <scope>NUCLEOTIDE SEQUENCE [LARGE SCALE GENOMIC DNA]</scope>
    <source>
        <strain evidence="3 4">FJAT-54145</strain>
    </source>
</reference>
<name>A0ABW6KIE0_9BACI</name>
<evidence type="ECO:0000259" key="2">
    <source>
        <dbReference type="Pfam" id="PF12164"/>
    </source>
</evidence>
<comment type="caution">
    <text evidence="3">The sequence shown here is derived from an EMBL/GenBank/DDBJ whole genome shotgun (WGS) entry which is preliminary data.</text>
</comment>
<feature type="transmembrane region" description="Helical" evidence="1">
    <location>
        <begin position="147"/>
        <end position="165"/>
    </location>
</feature>
<evidence type="ECO:0000313" key="3">
    <source>
        <dbReference type="EMBL" id="MFE8702608.1"/>
    </source>
</evidence>
<keyword evidence="1" id="KW-0812">Transmembrane</keyword>
<proteinExistence type="predicted"/>
<keyword evidence="1" id="KW-0472">Membrane</keyword>
<dbReference type="EMBL" id="JBIACK010000010">
    <property type="protein sequence ID" value="MFE8702608.1"/>
    <property type="molecule type" value="Genomic_DNA"/>
</dbReference>
<accession>A0ABW6KIE0</accession>
<evidence type="ECO:0000256" key="1">
    <source>
        <dbReference type="SAM" id="Phobius"/>
    </source>
</evidence>
<feature type="transmembrane region" description="Helical" evidence="1">
    <location>
        <begin position="98"/>
        <end position="117"/>
    </location>
</feature>
<dbReference type="RefSeq" id="WP_389362567.1">
    <property type="nucleotide sequence ID" value="NZ_JBIACK010000010.1"/>
</dbReference>
<protein>
    <submittedName>
        <fullName evidence="3">Stage V sporulation protein AA</fullName>
    </submittedName>
</protein>
<dbReference type="InterPro" id="IPR021997">
    <property type="entry name" value="SporV_AA"/>
</dbReference>
<keyword evidence="1" id="KW-1133">Transmembrane helix</keyword>